<dbReference type="RefSeq" id="WP_006746916.1">
    <property type="nucleotide sequence ID" value="NZ_CP007029.1"/>
</dbReference>
<dbReference type="InterPro" id="IPR012908">
    <property type="entry name" value="PGAP1-ab_dom-like"/>
</dbReference>
<gene>
    <name evidence="2" type="ORF">THITH_15870</name>
</gene>
<protein>
    <recommendedName>
        <fullName evidence="1">GPI inositol-deacylase PGAP1-like alpha/beta domain-containing protein</fullName>
    </recommendedName>
</protein>
<dbReference type="EMBL" id="CP007029">
    <property type="protein sequence ID" value="AHF00293.1"/>
    <property type="molecule type" value="Genomic_DNA"/>
</dbReference>
<proteinExistence type="predicted"/>
<dbReference type="HOGENOM" id="CLU_1018039_0_0_6"/>
<dbReference type="Gene3D" id="3.40.50.1820">
    <property type="entry name" value="alpha/beta hydrolase"/>
    <property type="match status" value="1"/>
</dbReference>
<dbReference type="Proteomes" id="UP000005289">
    <property type="component" value="Chromosome"/>
</dbReference>
<name>W0DSQ7_9GAMM</name>
<evidence type="ECO:0000259" key="1">
    <source>
        <dbReference type="Pfam" id="PF07819"/>
    </source>
</evidence>
<dbReference type="GO" id="GO:0016788">
    <property type="term" value="F:hydrolase activity, acting on ester bonds"/>
    <property type="evidence" value="ECO:0007669"/>
    <property type="project" value="InterPro"/>
</dbReference>
<dbReference type="STRING" id="713585.THITH_15870"/>
<reference evidence="2 3" key="1">
    <citation type="submission" date="2013-12" db="EMBL/GenBank/DDBJ databases">
        <authorList>
            <consortium name="DOE Joint Genome Institute"/>
            <person name="Muyzer G."/>
            <person name="Huntemann M."/>
            <person name="Han J."/>
            <person name="Chen A."/>
            <person name="Kyrpides N."/>
            <person name="Mavromatis K."/>
            <person name="Markowitz V."/>
            <person name="Palaniappan K."/>
            <person name="Ivanova N."/>
            <person name="Schaumberg A."/>
            <person name="Pati A."/>
            <person name="Liolios K."/>
            <person name="Nordberg H.P."/>
            <person name="Cantor M.N."/>
            <person name="Hua S.X."/>
            <person name="Woyke T."/>
        </authorList>
    </citation>
    <scope>NUCLEOTIDE SEQUENCE [LARGE SCALE GENOMIC DNA]</scope>
    <source>
        <strain evidence="2 3">ARh 1</strain>
    </source>
</reference>
<evidence type="ECO:0000313" key="2">
    <source>
        <dbReference type="EMBL" id="AHF00293.1"/>
    </source>
</evidence>
<feature type="domain" description="GPI inositol-deacylase PGAP1-like alpha/beta" evidence="1">
    <location>
        <begin position="102"/>
        <end position="154"/>
    </location>
</feature>
<accession>W0DSQ7</accession>
<dbReference type="InterPro" id="IPR029058">
    <property type="entry name" value="AB_hydrolase_fold"/>
</dbReference>
<evidence type="ECO:0000313" key="3">
    <source>
        <dbReference type="Proteomes" id="UP000005289"/>
    </source>
</evidence>
<organism evidence="2 3">
    <name type="scientific">Thioalkalivibrio paradoxus ARh 1</name>
    <dbReference type="NCBI Taxonomy" id="713585"/>
    <lineage>
        <taxon>Bacteria</taxon>
        <taxon>Pseudomonadati</taxon>
        <taxon>Pseudomonadota</taxon>
        <taxon>Gammaproteobacteria</taxon>
        <taxon>Chromatiales</taxon>
        <taxon>Ectothiorhodospiraceae</taxon>
        <taxon>Thioalkalivibrio</taxon>
    </lineage>
</organism>
<dbReference type="Pfam" id="PF07819">
    <property type="entry name" value="PGAP1"/>
    <property type="match status" value="1"/>
</dbReference>
<keyword evidence="3" id="KW-1185">Reference proteome</keyword>
<sequence length="271" mass="29924">MRSGVGLMLPGFWLGVLLCLLPLPLAAQVMLLIPGHEGQQFQAFREAGVTIPLTSSGWVDGGQMLPSLRGVEFDRSPEASSRVFYTLLMPTERPVSMQAEWLNLYLDAATRRHPGEPVILVAHSIAGVVARYALVTRKRPEVETLITIASPHVDGSMIEFGDFFWQSPLGTYTPLLGAGGMQRLLELYAGISVNQPGNILRWLAHQNHPNIRYVSIIRLLDTVVDPMMQDLNRVANLRGRAEVLWSPAGHALEASDGTLLAALFLERIRRD</sequence>
<dbReference type="SUPFAM" id="SSF53474">
    <property type="entry name" value="alpha/beta-Hydrolases"/>
    <property type="match status" value="1"/>
</dbReference>
<dbReference type="AlphaFoldDB" id="W0DSQ7"/>
<dbReference type="KEGG" id="tti:THITH_15870"/>